<dbReference type="Proteomes" id="UP000207626">
    <property type="component" value="Segment"/>
</dbReference>
<dbReference type="RefSeq" id="YP_009336725.1">
    <property type="nucleotide sequence ID" value="NC_032849.1"/>
</dbReference>
<reference evidence="1" key="1">
    <citation type="journal article" date="2016" name="Nature">
        <title>Redefining the invertebrate RNA virosphere.</title>
        <authorList>
            <person name="Shi M."/>
            <person name="Lin X.D."/>
            <person name="Tian J.H."/>
            <person name="Chen L.J."/>
            <person name="Chen X."/>
            <person name="Li C.X."/>
            <person name="Qin X.C."/>
            <person name="Li J."/>
            <person name="Cao J.P."/>
            <person name="Eden J.S."/>
            <person name="Buchmann J."/>
            <person name="Wang W."/>
            <person name="Xu J."/>
            <person name="Holmes E.C."/>
            <person name="Zhang Y.Z."/>
        </authorList>
    </citation>
    <scope>NUCLEOTIDE SEQUENCE [LARGE SCALE GENOMIC DNA]</scope>
    <source>
        <strain evidence="1">ZCM94262</strain>
    </source>
</reference>
<keyword evidence="2" id="KW-1185">Reference proteome</keyword>
<dbReference type="Pfam" id="PF06407">
    <property type="entry name" value="BDV_P40"/>
    <property type="match status" value="1"/>
</dbReference>
<dbReference type="InterPro" id="IPR009441">
    <property type="entry name" value="P40_nucleoprot_BD-vir"/>
</dbReference>
<sequence length="465" mass="51028">MDTFQIDPASDTPCPHRAIVFQPAGGRSVRIYARPPDQGAAPSYPIYLCPNADFLTLSVDALTIGGYGDHVQYDIRNQIEPQDWVADSATTFTVAPSRLPVWIGIDHAAAKYVVDRISPVILSAPPESDPRLEWIASYWLNLLVIYSPPLARSIRAWALAGENPLYTLQEVQEKYPPAQGTVVTPIAPLHQLIHTYFAMTLGFKNVNSDYISDWAQKRANSMLAGLGLDKASASAAIAGNFPTAAVTSTFFQSHPTLLRFIIDFVTANLTECEDPGIQKLCSIVDMILNKAGMATIESAYNFAKAASTAASFLPRVAEQSVALIEIWEAMMKDEGEVTQTAAGNVHGLGAMFPYARALGLRGVELLNVGKYADLAYCAWFQRADENPTYRNMAHSQATDQKTLAAHTKVPLSIGYTSLTETVKKFLDERGISEAQYTEGCKQAAKNMELIKPEELRSNFELLTRR</sequence>
<protein>
    <submittedName>
        <fullName evidence="1">Uncharacterized protein</fullName>
    </submittedName>
</protein>
<dbReference type="EMBL" id="KX884463">
    <property type="protein sequence ID" value="APG78858.1"/>
    <property type="molecule type" value="Genomic_RNA"/>
</dbReference>
<organism evidence="1">
    <name type="scientific">Hubei orthoptera virus 5</name>
    <dbReference type="NCBI Taxonomy" id="1923013"/>
    <lineage>
        <taxon>Viruses</taxon>
        <taxon>Riboviria</taxon>
        <taxon>Orthornavirae</taxon>
        <taxon>Negarnaviricota</taxon>
        <taxon>Haploviricotina</taxon>
        <taxon>Monjiviricetes</taxon>
        <taxon>Mononegavirales</taxon>
        <taxon>Xinmoviridae</taxon>
        <taxon>Hoptevirus</taxon>
        <taxon>Hoptevirus orthopteris</taxon>
    </lineage>
</organism>
<proteinExistence type="predicted"/>
<evidence type="ECO:0000313" key="1">
    <source>
        <dbReference type="EMBL" id="APG78858.1"/>
    </source>
</evidence>
<evidence type="ECO:0000313" key="2">
    <source>
        <dbReference type="Proteomes" id="UP000207626"/>
    </source>
</evidence>
<dbReference type="KEGG" id="vg:30854039"/>
<accession>A0A1L3KNA8</accession>
<name>A0A1L3KNA8_9MONO</name>
<dbReference type="GeneID" id="30854039"/>